<dbReference type="InterPro" id="IPR001405">
    <property type="entry name" value="UPF0758"/>
</dbReference>
<dbReference type="InterPro" id="IPR046778">
    <property type="entry name" value="UPF0758_N"/>
</dbReference>
<evidence type="ECO:0000256" key="5">
    <source>
        <dbReference type="ARBA" id="ARBA00023049"/>
    </source>
</evidence>
<evidence type="ECO:0000256" key="2">
    <source>
        <dbReference type="ARBA" id="ARBA00022723"/>
    </source>
</evidence>
<organism evidence="8 9">
    <name type="scientific">Candidatus Coprenecus stercoravium</name>
    <dbReference type="NCBI Taxonomy" id="2840735"/>
    <lineage>
        <taxon>Bacteria</taxon>
        <taxon>Pseudomonadati</taxon>
        <taxon>Bacteroidota</taxon>
        <taxon>Bacteroidia</taxon>
        <taxon>Bacteroidales</taxon>
        <taxon>Rikenellaceae</taxon>
        <taxon>Rikenellaceae incertae sedis</taxon>
        <taxon>Candidatus Coprenecus</taxon>
    </lineage>
</organism>
<evidence type="ECO:0000256" key="1">
    <source>
        <dbReference type="ARBA" id="ARBA00022670"/>
    </source>
</evidence>
<keyword evidence="5" id="KW-0482">Metalloprotease</keyword>
<keyword evidence="4" id="KW-0862">Zinc</keyword>
<reference evidence="8" key="1">
    <citation type="journal article" date="2021" name="PeerJ">
        <title>Extensive microbial diversity within the chicken gut microbiome revealed by metagenomics and culture.</title>
        <authorList>
            <person name="Gilroy R."/>
            <person name="Ravi A."/>
            <person name="Getino M."/>
            <person name="Pursley I."/>
            <person name="Horton D.L."/>
            <person name="Alikhan N.F."/>
            <person name="Baker D."/>
            <person name="Gharbi K."/>
            <person name="Hall N."/>
            <person name="Watson M."/>
            <person name="Adriaenssens E.M."/>
            <person name="Foster-Nyarko E."/>
            <person name="Jarju S."/>
            <person name="Secka A."/>
            <person name="Antonio M."/>
            <person name="Oren A."/>
            <person name="Chaudhuri R.R."/>
            <person name="La Ragione R."/>
            <person name="Hildebrand F."/>
            <person name="Pallen M.J."/>
        </authorList>
    </citation>
    <scope>NUCLEOTIDE SEQUENCE</scope>
    <source>
        <strain evidence="8">Gambia16-554</strain>
    </source>
</reference>
<dbReference type="PANTHER" id="PTHR30471:SF3">
    <property type="entry name" value="UPF0758 PROTEIN YEES-RELATED"/>
    <property type="match status" value="1"/>
</dbReference>
<dbReference type="PROSITE" id="PS50249">
    <property type="entry name" value="MPN"/>
    <property type="match status" value="1"/>
</dbReference>
<evidence type="ECO:0000313" key="8">
    <source>
        <dbReference type="EMBL" id="HIZ85402.1"/>
    </source>
</evidence>
<dbReference type="SUPFAM" id="SSF47781">
    <property type="entry name" value="RuvA domain 2-like"/>
    <property type="match status" value="1"/>
</dbReference>
<accession>A0A9D2KAL7</accession>
<dbReference type="PANTHER" id="PTHR30471">
    <property type="entry name" value="DNA REPAIR PROTEIN RADC"/>
    <property type="match status" value="1"/>
</dbReference>
<proteinExistence type="inferred from homology"/>
<dbReference type="Pfam" id="PF04002">
    <property type="entry name" value="RadC"/>
    <property type="match status" value="1"/>
</dbReference>
<keyword evidence="1" id="KW-0645">Protease</keyword>
<comment type="caution">
    <text evidence="8">The sequence shown here is derived from an EMBL/GenBank/DDBJ whole genome shotgun (WGS) entry which is preliminary data.</text>
</comment>
<keyword evidence="3" id="KW-0378">Hydrolase</keyword>
<evidence type="ECO:0000256" key="4">
    <source>
        <dbReference type="ARBA" id="ARBA00022833"/>
    </source>
</evidence>
<evidence type="ECO:0000313" key="9">
    <source>
        <dbReference type="Proteomes" id="UP000824115"/>
    </source>
</evidence>
<dbReference type="InterPro" id="IPR010994">
    <property type="entry name" value="RuvA_2-like"/>
</dbReference>
<evidence type="ECO:0000256" key="6">
    <source>
        <dbReference type="RuleBase" id="RU003797"/>
    </source>
</evidence>
<dbReference type="AlphaFoldDB" id="A0A9D2KAL7"/>
<dbReference type="InterPro" id="IPR037518">
    <property type="entry name" value="MPN"/>
</dbReference>
<name>A0A9D2KAL7_9BACT</name>
<dbReference type="Proteomes" id="UP000824115">
    <property type="component" value="Unassembled WGS sequence"/>
</dbReference>
<dbReference type="InterPro" id="IPR025657">
    <property type="entry name" value="RadC_JAB"/>
</dbReference>
<evidence type="ECO:0000256" key="3">
    <source>
        <dbReference type="ARBA" id="ARBA00022801"/>
    </source>
</evidence>
<dbReference type="Gene3D" id="3.40.140.10">
    <property type="entry name" value="Cytidine Deaminase, domain 2"/>
    <property type="match status" value="1"/>
</dbReference>
<evidence type="ECO:0000259" key="7">
    <source>
        <dbReference type="PROSITE" id="PS50249"/>
    </source>
</evidence>
<dbReference type="EMBL" id="DXAW01000055">
    <property type="protein sequence ID" value="HIZ85402.1"/>
    <property type="molecule type" value="Genomic_DNA"/>
</dbReference>
<dbReference type="GO" id="GO:0046872">
    <property type="term" value="F:metal ion binding"/>
    <property type="evidence" value="ECO:0007669"/>
    <property type="project" value="UniProtKB-KW"/>
</dbReference>
<dbReference type="PROSITE" id="PS01302">
    <property type="entry name" value="UPF0758"/>
    <property type="match status" value="1"/>
</dbReference>
<dbReference type="InterPro" id="IPR020891">
    <property type="entry name" value="UPF0758_CS"/>
</dbReference>
<gene>
    <name evidence="8" type="primary">radC</name>
    <name evidence="8" type="ORF">IAC04_02815</name>
</gene>
<dbReference type="CDD" id="cd08071">
    <property type="entry name" value="MPN_DUF2466"/>
    <property type="match status" value="1"/>
</dbReference>
<comment type="similarity">
    <text evidence="6">Belongs to the UPF0758 family.</text>
</comment>
<protein>
    <submittedName>
        <fullName evidence="8">DNA repair protein RadC</fullName>
    </submittedName>
</protein>
<dbReference type="NCBIfam" id="NF000642">
    <property type="entry name" value="PRK00024.1"/>
    <property type="match status" value="1"/>
</dbReference>
<dbReference type="GO" id="GO:0008237">
    <property type="term" value="F:metallopeptidase activity"/>
    <property type="evidence" value="ECO:0007669"/>
    <property type="project" value="UniProtKB-KW"/>
</dbReference>
<dbReference type="GO" id="GO:0006508">
    <property type="term" value="P:proteolysis"/>
    <property type="evidence" value="ECO:0007669"/>
    <property type="project" value="UniProtKB-KW"/>
</dbReference>
<dbReference type="NCBIfam" id="TIGR00608">
    <property type="entry name" value="radc"/>
    <property type="match status" value="1"/>
</dbReference>
<reference evidence="8" key="2">
    <citation type="submission" date="2021-04" db="EMBL/GenBank/DDBJ databases">
        <authorList>
            <person name="Gilroy R."/>
        </authorList>
    </citation>
    <scope>NUCLEOTIDE SEQUENCE</scope>
    <source>
        <strain evidence="8">Gambia16-554</strain>
    </source>
</reference>
<keyword evidence="2" id="KW-0479">Metal-binding</keyword>
<sequence length="224" mass="24391">MSINDWKIDDRPRERMYVSGAASLSDSELLAILINSGTRNKSAVEVCRDLLAQAGNSLNSLSQMSIDRLQSIHGIGAAKAARLKAMFELAARIQNETHDQGSAITSSKAVAGIFSPMLRNLQHEECWALFLNRANRIIGKERISTGGVSATVMDARVVIHKAVDKLASGIILVHNHPSGNPVPSELDKKQTQLLKEAASLLDVTLMDHIIIAGNRYYSFCDEGL</sequence>
<feature type="domain" description="MPN" evidence="7">
    <location>
        <begin position="103"/>
        <end position="224"/>
    </location>
</feature>
<dbReference type="Pfam" id="PF20582">
    <property type="entry name" value="UPF0758_N"/>
    <property type="match status" value="1"/>
</dbReference>